<reference evidence="2" key="1">
    <citation type="journal article" date="2011" name="Nature">
        <title>Genome sequence and analysis of the tuber crop potato.</title>
        <authorList>
            <consortium name="The Potato Genome Sequencing Consortium"/>
        </authorList>
    </citation>
    <scope>NUCLEOTIDE SEQUENCE [LARGE SCALE GENOMIC DNA]</scope>
    <source>
        <strain evidence="2">cv. DM1-3 516 R44</strain>
    </source>
</reference>
<sequence length="269" mass="30783">MDSPTSMNVNALMSDSIDMDEKFAMMDQPIEASKNSIDDKNLHIAQLMNKLETFTLRESSHVPTCPPDAKFYLDFGRSNIEEPTQPDSIGLVDSKVQWATIKMSKNRIEEISIKLSLSKGDIQSNIDNEKPIFRYIPCERRKKGQPLPKECTQQVHPPRKELCHTTFQDLKEKMIFPVAQVPSIPLDPSKGNTQFGKIKGNFHQKVFTLFEKSSYNFSNPTMLGELRDEVIDGKIDCLTKSQMWLRKKGYYVATPRFGLGFSLPEPFWI</sequence>
<evidence type="ECO:0000313" key="1">
    <source>
        <dbReference type="EnsemblPlants" id="PGSC0003DMT400093369"/>
    </source>
</evidence>
<dbReference type="AlphaFoldDB" id="M1DRT9"/>
<dbReference type="Gramene" id="PGSC0003DMT400093369">
    <property type="protein sequence ID" value="PGSC0003DMT400093369"/>
    <property type="gene ID" value="PGSC0003DMG400042940"/>
</dbReference>
<proteinExistence type="predicted"/>
<evidence type="ECO:0000313" key="2">
    <source>
        <dbReference type="Proteomes" id="UP000011115"/>
    </source>
</evidence>
<dbReference type="HOGENOM" id="CLU_1035891_0_0_1"/>
<dbReference type="PaxDb" id="4113-PGSC0003DMT400093369"/>
<protein>
    <submittedName>
        <fullName evidence="1">Uncharacterized protein</fullName>
    </submittedName>
</protein>
<reference evidence="1" key="2">
    <citation type="submission" date="2015-06" db="UniProtKB">
        <authorList>
            <consortium name="EnsemblPlants"/>
        </authorList>
    </citation>
    <scope>IDENTIFICATION</scope>
    <source>
        <strain evidence="1">DM1-3 516 R44</strain>
    </source>
</reference>
<dbReference type="Proteomes" id="UP000011115">
    <property type="component" value="Unassembled WGS sequence"/>
</dbReference>
<name>M1DRT9_SOLTU</name>
<dbReference type="InParanoid" id="M1DRT9"/>
<dbReference type="EnsemblPlants" id="PGSC0003DMT400093369">
    <property type="protein sequence ID" value="PGSC0003DMT400093369"/>
    <property type="gene ID" value="PGSC0003DMG400042940"/>
</dbReference>
<organism evidence="1 2">
    <name type="scientific">Solanum tuberosum</name>
    <name type="common">Potato</name>
    <dbReference type="NCBI Taxonomy" id="4113"/>
    <lineage>
        <taxon>Eukaryota</taxon>
        <taxon>Viridiplantae</taxon>
        <taxon>Streptophyta</taxon>
        <taxon>Embryophyta</taxon>
        <taxon>Tracheophyta</taxon>
        <taxon>Spermatophyta</taxon>
        <taxon>Magnoliopsida</taxon>
        <taxon>eudicotyledons</taxon>
        <taxon>Gunneridae</taxon>
        <taxon>Pentapetalae</taxon>
        <taxon>asterids</taxon>
        <taxon>lamiids</taxon>
        <taxon>Solanales</taxon>
        <taxon>Solanaceae</taxon>
        <taxon>Solanoideae</taxon>
        <taxon>Solaneae</taxon>
        <taxon>Solanum</taxon>
    </lineage>
</organism>
<accession>M1DRT9</accession>
<keyword evidence="2" id="KW-1185">Reference proteome</keyword>